<sequence length="249" mass="26350">MTAREDAFVAALLDAAQPAPEGLRDAAGGPAGKRFDVYRNNVAVSLTEALLTGFPVITRLLGQANMKGLAGIFLRAHPPASPLLMHYGAGFPEFLEGMEQLAHLGYLGDVARLELALRRSYHAADASPIPPEALEADPEALVGAKFGFAPAVELLRSDWPLHGIWRFNTEEDAPKPRPVAEDVLVLRPEFDPEPHLLPPGGADWIGALTAGATLDEAMDAAPGFDPGPCLALLLRGNAITSVTLPETTA</sequence>
<gene>
    <name evidence="2" type="ORF">GCM10017056_50370</name>
</gene>
<reference evidence="2" key="2">
    <citation type="submission" date="2020-09" db="EMBL/GenBank/DDBJ databases">
        <authorList>
            <person name="Sun Q."/>
            <person name="Kim S."/>
        </authorList>
    </citation>
    <scope>NUCLEOTIDE SEQUENCE</scope>
    <source>
        <strain evidence="2">KCTC 42650</strain>
    </source>
</reference>
<evidence type="ECO:0000313" key="2">
    <source>
        <dbReference type="EMBL" id="GHF73455.1"/>
    </source>
</evidence>
<protein>
    <submittedName>
        <fullName evidence="2">DUF2063 domain-containing protein</fullName>
    </submittedName>
</protein>
<feature type="domain" description="Putative DNA-binding" evidence="1">
    <location>
        <begin position="6"/>
        <end position="95"/>
    </location>
</feature>
<proteinExistence type="predicted"/>
<reference evidence="2" key="1">
    <citation type="journal article" date="2014" name="Int. J. Syst. Evol. Microbiol.">
        <title>Complete genome sequence of Corynebacterium casei LMG S-19264T (=DSM 44701T), isolated from a smear-ripened cheese.</title>
        <authorList>
            <consortium name="US DOE Joint Genome Institute (JGI-PGF)"/>
            <person name="Walter F."/>
            <person name="Albersmeier A."/>
            <person name="Kalinowski J."/>
            <person name="Ruckert C."/>
        </authorList>
    </citation>
    <scope>NUCLEOTIDE SEQUENCE</scope>
    <source>
        <strain evidence="2">KCTC 42650</strain>
    </source>
</reference>
<dbReference type="InterPro" id="IPR018640">
    <property type="entry name" value="DUF2063"/>
</dbReference>
<dbReference type="EMBL" id="BNCJ01000035">
    <property type="protein sequence ID" value="GHF73455.1"/>
    <property type="molecule type" value="Genomic_DNA"/>
</dbReference>
<dbReference type="Gene3D" id="1.10.150.690">
    <property type="entry name" value="DUF2063"/>
    <property type="match status" value="1"/>
</dbReference>
<evidence type="ECO:0000313" key="3">
    <source>
        <dbReference type="Proteomes" id="UP000626220"/>
    </source>
</evidence>
<comment type="caution">
    <text evidence="2">The sequence shown here is derived from an EMBL/GenBank/DDBJ whole genome shotgun (WGS) entry which is preliminary data.</text>
</comment>
<name>A0A8J3H1M9_9RHOB</name>
<keyword evidence="3" id="KW-1185">Reference proteome</keyword>
<dbReference type="Proteomes" id="UP000626220">
    <property type="component" value="Unassembled WGS sequence"/>
</dbReference>
<dbReference type="RefSeq" id="WP_189682898.1">
    <property type="nucleotide sequence ID" value="NZ_BNCJ01000035.1"/>
</dbReference>
<dbReference type="AlphaFoldDB" id="A0A8J3H1M9"/>
<accession>A0A8J3H1M9</accession>
<organism evidence="2 3">
    <name type="scientific">Seohaeicola zhoushanensis</name>
    <dbReference type="NCBI Taxonomy" id="1569283"/>
    <lineage>
        <taxon>Bacteria</taxon>
        <taxon>Pseudomonadati</taxon>
        <taxon>Pseudomonadota</taxon>
        <taxon>Alphaproteobacteria</taxon>
        <taxon>Rhodobacterales</taxon>
        <taxon>Roseobacteraceae</taxon>
        <taxon>Seohaeicola</taxon>
    </lineage>
</organism>
<dbReference type="Pfam" id="PF09836">
    <property type="entry name" value="DUF2063"/>
    <property type="match status" value="1"/>
</dbReference>
<dbReference type="InterPro" id="IPR044922">
    <property type="entry name" value="DUF2063_N_sf"/>
</dbReference>
<evidence type="ECO:0000259" key="1">
    <source>
        <dbReference type="Pfam" id="PF09836"/>
    </source>
</evidence>